<protein>
    <submittedName>
        <fullName evidence="10">Cell division septal protein FtsQ</fullName>
    </submittedName>
</protein>
<organism evidence="10 11">
    <name type="scientific">Hydrogenispora ethanolica</name>
    <dbReference type="NCBI Taxonomy" id="1082276"/>
    <lineage>
        <taxon>Bacteria</taxon>
        <taxon>Bacillati</taxon>
        <taxon>Bacillota</taxon>
        <taxon>Hydrogenispora</taxon>
    </lineage>
</organism>
<keyword evidence="3 10" id="KW-0132">Cell division</keyword>
<proteinExistence type="predicted"/>
<keyword evidence="5 8" id="KW-1133">Transmembrane helix</keyword>
<dbReference type="Gene3D" id="3.10.20.310">
    <property type="entry name" value="membrane protein fhac"/>
    <property type="match status" value="1"/>
</dbReference>
<evidence type="ECO:0000256" key="5">
    <source>
        <dbReference type="ARBA" id="ARBA00022989"/>
    </source>
</evidence>
<keyword evidence="2" id="KW-1003">Cell membrane</keyword>
<gene>
    <name evidence="10" type="ORF">EDC14_1015116</name>
</gene>
<evidence type="ECO:0000256" key="8">
    <source>
        <dbReference type="SAM" id="Phobius"/>
    </source>
</evidence>
<dbReference type="Pfam" id="PF08478">
    <property type="entry name" value="POTRA_1"/>
    <property type="match status" value="1"/>
</dbReference>
<dbReference type="OrthoDB" id="1953902at2"/>
<dbReference type="EMBL" id="SLUN01000015">
    <property type="protein sequence ID" value="TCL66573.1"/>
    <property type="molecule type" value="Genomic_DNA"/>
</dbReference>
<evidence type="ECO:0000259" key="9">
    <source>
        <dbReference type="PROSITE" id="PS51779"/>
    </source>
</evidence>
<dbReference type="GO" id="GO:0051301">
    <property type="term" value="P:cell division"/>
    <property type="evidence" value="ECO:0007669"/>
    <property type="project" value="UniProtKB-KW"/>
</dbReference>
<dbReference type="GO" id="GO:0005886">
    <property type="term" value="C:plasma membrane"/>
    <property type="evidence" value="ECO:0007669"/>
    <property type="project" value="TreeGrafter"/>
</dbReference>
<dbReference type="InterPro" id="IPR034746">
    <property type="entry name" value="POTRA"/>
</dbReference>
<dbReference type="PROSITE" id="PS51779">
    <property type="entry name" value="POTRA"/>
    <property type="match status" value="1"/>
</dbReference>
<keyword evidence="7" id="KW-0131">Cell cycle</keyword>
<reference evidence="10 11" key="1">
    <citation type="submission" date="2019-03" db="EMBL/GenBank/DDBJ databases">
        <title>Genomic Encyclopedia of Type Strains, Phase IV (KMG-IV): sequencing the most valuable type-strain genomes for metagenomic binning, comparative biology and taxonomic classification.</title>
        <authorList>
            <person name="Goeker M."/>
        </authorList>
    </citation>
    <scope>NUCLEOTIDE SEQUENCE [LARGE SCALE GENOMIC DNA]</scope>
    <source>
        <strain evidence="10 11">LX-B</strain>
    </source>
</reference>
<comment type="caution">
    <text evidence="10">The sequence shown here is derived from an EMBL/GenBank/DDBJ whole genome shotgun (WGS) entry which is preliminary data.</text>
</comment>
<keyword evidence="4 8" id="KW-0812">Transmembrane</keyword>
<dbReference type="PANTHER" id="PTHR37820:SF1">
    <property type="entry name" value="CELL DIVISION PROTEIN FTSQ"/>
    <property type="match status" value="1"/>
</dbReference>
<evidence type="ECO:0000256" key="4">
    <source>
        <dbReference type="ARBA" id="ARBA00022692"/>
    </source>
</evidence>
<feature type="transmembrane region" description="Helical" evidence="8">
    <location>
        <begin position="26"/>
        <end position="47"/>
    </location>
</feature>
<keyword evidence="6 8" id="KW-0472">Membrane</keyword>
<evidence type="ECO:0000256" key="6">
    <source>
        <dbReference type="ARBA" id="ARBA00023136"/>
    </source>
</evidence>
<evidence type="ECO:0000256" key="2">
    <source>
        <dbReference type="ARBA" id="ARBA00022475"/>
    </source>
</evidence>
<feature type="domain" description="POTRA" evidence="9">
    <location>
        <begin position="45"/>
        <end position="113"/>
    </location>
</feature>
<dbReference type="InterPro" id="IPR050487">
    <property type="entry name" value="FtsQ_DivIB"/>
</dbReference>
<sequence>MVVRFCSMSELEAQDQKRESISFERIFGLLFLLLVILILINSDFFSIKKIEIHGNRYVAETEVLLRSGISPRQNIFQANTGRAKANLLNDPRIAGVTIIRRFPDKVILSISERIPRCWANYRNRPIVISESGFVIDSPSAPPDGLPLLSGIHPRTVKFGQRLHDAKLIQGLKILATADSGLRRQIREINLENYHLYLKLPGHATLVEINLGNATRLTKKLFNLKAILGNVATQELIKIDLRIPDVPTILTGNSKAIGP</sequence>
<dbReference type="Proteomes" id="UP000295008">
    <property type="component" value="Unassembled WGS sequence"/>
</dbReference>
<dbReference type="PANTHER" id="PTHR37820">
    <property type="entry name" value="CELL DIVISION PROTEIN DIVIB"/>
    <property type="match status" value="1"/>
</dbReference>
<evidence type="ECO:0000256" key="3">
    <source>
        <dbReference type="ARBA" id="ARBA00022618"/>
    </source>
</evidence>
<dbReference type="AlphaFoldDB" id="A0A4R1RK68"/>
<name>A0A4R1RK68_HYDET</name>
<evidence type="ECO:0000313" key="11">
    <source>
        <dbReference type="Proteomes" id="UP000295008"/>
    </source>
</evidence>
<keyword evidence="11" id="KW-1185">Reference proteome</keyword>
<evidence type="ECO:0000256" key="7">
    <source>
        <dbReference type="ARBA" id="ARBA00023306"/>
    </source>
</evidence>
<dbReference type="InterPro" id="IPR013685">
    <property type="entry name" value="POTRA_FtsQ_type"/>
</dbReference>
<evidence type="ECO:0000313" key="10">
    <source>
        <dbReference type="EMBL" id="TCL66573.1"/>
    </source>
</evidence>
<accession>A0A4R1RK68</accession>
<comment type="subcellular location">
    <subcellularLocation>
        <location evidence="1">Membrane</location>
    </subcellularLocation>
</comment>
<evidence type="ECO:0000256" key="1">
    <source>
        <dbReference type="ARBA" id="ARBA00004370"/>
    </source>
</evidence>